<evidence type="ECO:0000313" key="2">
    <source>
        <dbReference type="Proteomes" id="UP000254912"/>
    </source>
</evidence>
<comment type="caution">
    <text evidence="1">The sequence shown here is derived from an EMBL/GenBank/DDBJ whole genome shotgun (WGS) entry which is preliminary data.</text>
</comment>
<gene>
    <name evidence="1" type="ORF">DFP99_0555</name>
</gene>
<reference evidence="1 2" key="1">
    <citation type="submission" date="2018-07" db="EMBL/GenBank/DDBJ databases">
        <title>Genomic Encyclopedia of Type Strains, Phase III (KMG-III): the genomes of soil and plant-associated and newly described type strains.</title>
        <authorList>
            <person name="Whitman W."/>
        </authorList>
    </citation>
    <scope>NUCLEOTIDE SEQUENCE [LARGE SCALE GENOMIC DNA]</scope>
    <source>
        <strain evidence="1 2">CECT 7031</strain>
    </source>
</reference>
<keyword evidence="2" id="KW-1185">Reference proteome</keyword>
<dbReference type="EMBL" id="QRAS01000001">
    <property type="protein sequence ID" value="RDL12124.1"/>
    <property type="molecule type" value="Genomic_DNA"/>
</dbReference>
<proteinExistence type="predicted"/>
<dbReference type="Proteomes" id="UP000254912">
    <property type="component" value="Unassembled WGS sequence"/>
</dbReference>
<dbReference type="KEGG" id="wso:WSWS_00925"/>
<name>A0A288QN17_9LACO</name>
<dbReference type="RefSeq" id="WP_237342575.1">
    <property type="nucleotide sequence ID" value="NZ_BJYO01000002.1"/>
</dbReference>
<protein>
    <submittedName>
        <fullName evidence="1">Uncharacterized protein</fullName>
    </submittedName>
</protein>
<dbReference type="GeneID" id="94546841"/>
<accession>A0A288QN17</accession>
<sequence length="1027" mass="114405">MTNLDLTKLKVDSDTLSSWVSNYDQFLSKWTWDGELGSTTLGNIAISDQGLVGGRFVTDDPLTSYTPPTTGTSEGQLLVIRGCLELYLQTGDKLWLKRANTLVNALLKYFYPTPVIPSEPDYSWVPHWLVNVTAPFKSREYFLNGQAHFEQGIATVNYDQVFKIFSVRAIDATLAYDWAPDAPIKTGKNYEIDHTNVSYGQSKAVIYLKDTTFTGDALVAYSSETGPVIQKGEMVEAYPVWRPLQEGEIAAAIDSLPWALDVFQLFYKATGSTKWQNAVNSTVASIEAAYKVDNTDYFLKPRGANEEVLSNGVTSYSTRSPAATYQNTTDGLISITYPESDGEELFGSWVGDHLVFNNTHYMQMKLGTDIPAKINFLIDETGTYDPQRRWTSALFTSGQGTVPEQLEIFNLKPSDFFKASAIWWGHGYTTDGDGNASVSAHSAISATEKIADINGKKGLYKQIDFTRGDEGGWYGWAQYVLVGAFTNLPFDISYRTQNAIDFVIVDSKGQQWRYSLPATNGAFVTKTLNVQNFTGTNGAQSSDLQAGAYNTMFFDAIDNKASLDLEYMGQKEIMPESAGITNISIGYNLKPALSLAIGYAISMPRRNPLPYSPYIAPFDMHFLKGNLSEESHSGSVDHTGGSLSDLRGAPYTGYQAPWIFQETSAFNTDEKIGNATALETNLQFLSDSQDYYANNTGLRGFFAPVFWWDYRDDANGHPINSFSMTGPWGNVWGGFQYRTFSDVARVLTNDPENAQARKIFLDFVTGLNEIWLDSDDINTFPTDFNDRVLPAHSQNDPHMVAVLIRALSMGINANLTAQQQQLIYNLINRGLSYLNQMVIPISEDPFSTSQVEGTFSPNPYINEWYEYWGGDILSSLAHILPLDFVMTQDPHYYVYFESNRLSNEKGMQLNNNSEYFGLQSASPSLITITGPCSVNPSWRIIQNGNVLYEDAFHLTLTSDQILIVSSYPENQYARVYNADGSFADVSQLQDFTKTNFVQVPAGQSTALFSVDKDTGVNLTFKEERLIV</sequence>
<dbReference type="AlphaFoldDB" id="A0A288QN17"/>
<evidence type="ECO:0000313" key="1">
    <source>
        <dbReference type="EMBL" id="RDL12124.1"/>
    </source>
</evidence>
<organism evidence="1 2">
    <name type="scientific">Weissella soli</name>
    <dbReference type="NCBI Taxonomy" id="155866"/>
    <lineage>
        <taxon>Bacteria</taxon>
        <taxon>Bacillati</taxon>
        <taxon>Bacillota</taxon>
        <taxon>Bacilli</taxon>
        <taxon>Lactobacillales</taxon>
        <taxon>Lactobacillaceae</taxon>
        <taxon>Weissella</taxon>
    </lineage>
</organism>